<keyword evidence="5" id="KW-0598">Phosphotransferase system</keyword>
<feature type="domain" description="HPr" evidence="6">
    <location>
        <begin position="1"/>
        <end position="86"/>
    </location>
</feature>
<dbReference type="SUPFAM" id="SSF55594">
    <property type="entry name" value="HPr-like"/>
    <property type="match status" value="1"/>
</dbReference>
<dbReference type="GO" id="GO:0005737">
    <property type="term" value="C:cytoplasm"/>
    <property type="evidence" value="ECO:0007669"/>
    <property type="project" value="UniProtKB-SubCell"/>
</dbReference>
<dbReference type="EMBL" id="PDJG01000001">
    <property type="protein sequence ID" value="PFG34811.1"/>
    <property type="molecule type" value="Genomic_DNA"/>
</dbReference>
<dbReference type="PRINTS" id="PR00107">
    <property type="entry name" value="PHOSPHOCPHPR"/>
</dbReference>
<dbReference type="Pfam" id="PF00381">
    <property type="entry name" value="PTS-HPr"/>
    <property type="match status" value="1"/>
</dbReference>
<dbReference type="PROSITE" id="PS00369">
    <property type="entry name" value="PTS_HPR_HIS"/>
    <property type="match status" value="1"/>
</dbReference>
<protein>
    <recommendedName>
        <fullName evidence="3">Phosphocarrier protein HPr</fullName>
    </recommendedName>
</protein>
<dbReference type="InterPro" id="IPR035895">
    <property type="entry name" value="HPr-like_sf"/>
</dbReference>
<dbReference type="Gene3D" id="3.30.1340.10">
    <property type="entry name" value="HPr-like"/>
    <property type="match status" value="1"/>
</dbReference>
<comment type="function">
    <text evidence="1">General (non sugar-specific) component of the phosphoenolpyruvate-dependent sugar phosphotransferase system (sugar PTS). This major carbohydrate active-transport system catalyzes the phosphorylation of incoming sugar substrates concomitantly with their translocation across the cell membrane. The phosphoryl group from phosphoenolpyruvate (PEP) is transferred to the phosphoryl carrier protein HPr by enzyme I. Phospho-HPr then transfers it to the PTS EIIA domain.</text>
</comment>
<dbReference type="RefSeq" id="WP_098455786.1">
    <property type="nucleotide sequence ID" value="NZ_PDJG01000001.1"/>
</dbReference>
<dbReference type="PROSITE" id="PS51350">
    <property type="entry name" value="PTS_HPR_DOM"/>
    <property type="match status" value="1"/>
</dbReference>
<gene>
    <name evidence="7" type="ORF">ATL42_2736</name>
</gene>
<name>A0A2A9E8C4_9MICO</name>
<dbReference type="InterPro" id="IPR050399">
    <property type="entry name" value="HPr"/>
</dbReference>
<dbReference type="PANTHER" id="PTHR33705">
    <property type="entry name" value="PHOSPHOCARRIER PROTEIN HPR"/>
    <property type="match status" value="1"/>
</dbReference>
<evidence type="ECO:0000256" key="3">
    <source>
        <dbReference type="ARBA" id="ARBA00020422"/>
    </source>
</evidence>
<dbReference type="PANTHER" id="PTHR33705:SF2">
    <property type="entry name" value="PHOSPHOCARRIER PROTEIN NPR"/>
    <property type="match status" value="1"/>
</dbReference>
<organism evidence="7 8">
    <name type="scientific">Sanguibacter antarcticus</name>
    <dbReference type="NCBI Taxonomy" id="372484"/>
    <lineage>
        <taxon>Bacteria</taxon>
        <taxon>Bacillati</taxon>
        <taxon>Actinomycetota</taxon>
        <taxon>Actinomycetes</taxon>
        <taxon>Micrococcales</taxon>
        <taxon>Sanguibacteraceae</taxon>
        <taxon>Sanguibacter</taxon>
    </lineage>
</organism>
<sequence length="86" mass="8479">MPTRTVTIGSPSGLHARPASDVSKAAAAAGATVLIGRTGQPGVDASSILMLMSLALGAGEQVELTSDDETGLDVVAELVASDSDAE</sequence>
<dbReference type="NCBIfam" id="TIGR01003">
    <property type="entry name" value="PTS_HPr_family"/>
    <property type="match status" value="1"/>
</dbReference>
<dbReference type="CDD" id="cd00367">
    <property type="entry name" value="PTS-HPr_like"/>
    <property type="match status" value="1"/>
</dbReference>
<dbReference type="Proteomes" id="UP000225548">
    <property type="component" value="Unassembled WGS sequence"/>
</dbReference>
<accession>A0A2A9E8C4</accession>
<evidence type="ECO:0000259" key="6">
    <source>
        <dbReference type="PROSITE" id="PS51350"/>
    </source>
</evidence>
<evidence type="ECO:0000256" key="2">
    <source>
        <dbReference type="ARBA" id="ARBA00004496"/>
    </source>
</evidence>
<comment type="caution">
    <text evidence="7">The sequence shown here is derived from an EMBL/GenBank/DDBJ whole genome shotgun (WGS) entry which is preliminary data.</text>
</comment>
<comment type="subcellular location">
    <subcellularLocation>
        <location evidence="2">Cytoplasm</location>
    </subcellularLocation>
</comment>
<dbReference type="InterPro" id="IPR001020">
    <property type="entry name" value="PTS_HPr_His_P_site"/>
</dbReference>
<proteinExistence type="predicted"/>
<evidence type="ECO:0000313" key="8">
    <source>
        <dbReference type="Proteomes" id="UP000225548"/>
    </source>
</evidence>
<keyword evidence="4" id="KW-0963">Cytoplasm</keyword>
<evidence type="ECO:0000256" key="4">
    <source>
        <dbReference type="ARBA" id="ARBA00022490"/>
    </source>
</evidence>
<evidence type="ECO:0000313" key="7">
    <source>
        <dbReference type="EMBL" id="PFG34811.1"/>
    </source>
</evidence>
<keyword evidence="8" id="KW-1185">Reference proteome</keyword>
<dbReference type="InterPro" id="IPR000032">
    <property type="entry name" value="HPr-like"/>
</dbReference>
<evidence type="ECO:0000256" key="1">
    <source>
        <dbReference type="ARBA" id="ARBA00003681"/>
    </source>
</evidence>
<dbReference type="GO" id="GO:0009401">
    <property type="term" value="P:phosphoenolpyruvate-dependent sugar phosphotransferase system"/>
    <property type="evidence" value="ECO:0007669"/>
    <property type="project" value="UniProtKB-KW"/>
</dbReference>
<reference evidence="7 8" key="1">
    <citation type="submission" date="2017-10" db="EMBL/GenBank/DDBJ databases">
        <title>Sequencing the genomes of 1000 actinobacteria strains.</title>
        <authorList>
            <person name="Klenk H.-P."/>
        </authorList>
    </citation>
    <scope>NUCLEOTIDE SEQUENCE [LARGE SCALE GENOMIC DNA]</scope>
    <source>
        <strain evidence="7 8">DSM 18966</strain>
    </source>
</reference>
<evidence type="ECO:0000256" key="5">
    <source>
        <dbReference type="ARBA" id="ARBA00022683"/>
    </source>
</evidence>
<dbReference type="AlphaFoldDB" id="A0A2A9E8C4"/>